<evidence type="ECO:0000256" key="3">
    <source>
        <dbReference type="ARBA" id="ARBA00023163"/>
    </source>
</evidence>
<feature type="region of interest" description="Disordered" evidence="5">
    <location>
        <begin position="124"/>
        <end position="160"/>
    </location>
</feature>
<organism evidence="6 7">
    <name type="scientific">Zophobas morio</name>
    <dbReference type="NCBI Taxonomy" id="2755281"/>
    <lineage>
        <taxon>Eukaryota</taxon>
        <taxon>Metazoa</taxon>
        <taxon>Ecdysozoa</taxon>
        <taxon>Arthropoda</taxon>
        <taxon>Hexapoda</taxon>
        <taxon>Insecta</taxon>
        <taxon>Pterygota</taxon>
        <taxon>Neoptera</taxon>
        <taxon>Endopterygota</taxon>
        <taxon>Coleoptera</taxon>
        <taxon>Polyphaga</taxon>
        <taxon>Cucujiformia</taxon>
        <taxon>Tenebrionidae</taxon>
        <taxon>Zophobas</taxon>
    </lineage>
</organism>
<sequence>MSKRGLITSNSLLSNVYHLVIEDVINNIQEEFESESVDEQVLLDLRLMWQLKLHQSHVMGHSLFGSTDEGSRSGPYSYESLYDYPHDQQSFYSYANLDQRDSLTSGDASALGTANNFYSKGSLQNRYPTYLPQTDGADDFPLTRHLPQGESFIPSEEKRPDCSLLQVDGLSENLISDKERASRTQSNADLSKEEDGELNSDLDSENGEEPDTEDVILCQYDKVTRKGIKWKVTLKDGIMHVGGRDYAFHKATGEFEW</sequence>
<dbReference type="Proteomes" id="UP001168821">
    <property type="component" value="Unassembled WGS sequence"/>
</dbReference>
<dbReference type="PANTHER" id="PTHR12694">
    <property type="entry name" value="TRANSCRIPTION INITIATION FACTOR IIA SUBUNIT 1"/>
    <property type="match status" value="1"/>
</dbReference>
<comment type="caution">
    <text evidence="6">The sequence shown here is derived from an EMBL/GenBank/DDBJ whole genome shotgun (WGS) entry which is preliminary data.</text>
</comment>
<dbReference type="PANTHER" id="PTHR12694:SF8">
    <property type="entry name" value="TRANSCRIPTION INITIATION FACTOR IIA SUBUNIT 1"/>
    <property type="match status" value="1"/>
</dbReference>
<dbReference type="AlphaFoldDB" id="A0AA38HK77"/>
<reference evidence="6" key="1">
    <citation type="journal article" date="2023" name="G3 (Bethesda)">
        <title>Whole genome assemblies of Zophobas morio and Tenebrio molitor.</title>
        <authorList>
            <person name="Kaur S."/>
            <person name="Stinson S.A."/>
            <person name="diCenzo G.C."/>
        </authorList>
    </citation>
    <scope>NUCLEOTIDE SEQUENCE</scope>
    <source>
        <strain evidence="6">QUZm001</strain>
    </source>
</reference>
<dbReference type="SUPFAM" id="SSF50784">
    <property type="entry name" value="Transcription factor IIA (TFIIA), beta-barrel domain"/>
    <property type="match status" value="1"/>
</dbReference>
<dbReference type="InterPro" id="IPR009088">
    <property type="entry name" value="TFIIA_b-brl"/>
</dbReference>
<keyword evidence="4" id="KW-0539">Nucleus</keyword>
<dbReference type="Gene3D" id="1.10.287.100">
    <property type="match status" value="1"/>
</dbReference>
<name>A0AA38HK77_9CUCU</name>
<protein>
    <submittedName>
        <fullName evidence="6">Uncharacterized protein</fullName>
    </submittedName>
</protein>
<keyword evidence="7" id="KW-1185">Reference proteome</keyword>
<evidence type="ECO:0000256" key="1">
    <source>
        <dbReference type="ARBA" id="ARBA00004123"/>
    </source>
</evidence>
<comment type="similarity">
    <text evidence="2">Belongs to the TFIIA subunit 1 family.</text>
</comment>
<dbReference type="EMBL" id="JALNTZ010000144">
    <property type="protein sequence ID" value="KAJ3636393.1"/>
    <property type="molecule type" value="Genomic_DNA"/>
</dbReference>
<dbReference type="SUPFAM" id="SSF47396">
    <property type="entry name" value="Transcription factor IIA (TFIIA), alpha-helical domain"/>
    <property type="match status" value="1"/>
</dbReference>
<dbReference type="SMART" id="SM01371">
    <property type="entry name" value="TFIIA"/>
    <property type="match status" value="1"/>
</dbReference>
<comment type="subcellular location">
    <subcellularLocation>
        <location evidence="1">Nucleus</location>
    </subcellularLocation>
</comment>
<dbReference type="InterPro" id="IPR004855">
    <property type="entry name" value="TFIIA_asu/bsu"/>
</dbReference>
<evidence type="ECO:0000256" key="2">
    <source>
        <dbReference type="ARBA" id="ARBA00010059"/>
    </source>
</evidence>
<dbReference type="Gene3D" id="2.30.18.10">
    <property type="entry name" value="Transcription factor IIA (TFIIA), beta-barrel domain"/>
    <property type="match status" value="1"/>
</dbReference>
<feature type="region of interest" description="Disordered" evidence="5">
    <location>
        <begin position="176"/>
        <end position="214"/>
    </location>
</feature>
<evidence type="ECO:0000313" key="6">
    <source>
        <dbReference type="EMBL" id="KAJ3636393.1"/>
    </source>
</evidence>
<evidence type="ECO:0000256" key="5">
    <source>
        <dbReference type="SAM" id="MobiDB-lite"/>
    </source>
</evidence>
<evidence type="ECO:0000256" key="4">
    <source>
        <dbReference type="ARBA" id="ARBA00023242"/>
    </source>
</evidence>
<feature type="compositionally biased region" description="Acidic residues" evidence="5">
    <location>
        <begin position="192"/>
        <end position="214"/>
    </location>
</feature>
<dbReference type="CDD" id="cd07976">
    <property type="entry name" value="TFIIA_alpha_beta_like"/>
    <property type="match status" value="1"/>
</dbReference>
<dbReference type="Pfam" id="PF03153">
    <property type="entry name" value="TFIIA"/>
    <property type="match status" value="2"/>
</dbReference>
<dbReference type="GO" id="GO:0006367">
    <property type="term" value="P:transcription initiation at RNA polymerase II promoter"/>
    <property type="evidence" value="ECO:0007669"/>
    <property type="project" value="InterPro"/>
</dbReference>
<evidence type="ECO:0000313" key="7">
    <source>
        <dbReference type="Proteomes" id="UP001168821"/>
    </source>
</evidence>
<accession>A0AA38HK77</accession>
<keyword evidence="3" id="KW-0804">Transcription</keyword>
<gene>
    <name evidence="6" type="ORF">Zmor_004277</name>
</gene>
<dbReference type="GO" id="GO:0005672">
    <property type="term" value="C:transcription factor TFIIA complex"/>
    <property type="evidence" value="ECO:0007669"/>
    <property type="project" value="InterPro"/>
</dbReference>
<proteinExistence type="inferred from homology"/>